<dbReference type="InterPro" id="IPR020449">
    <property type="entry name" value="Tscrpt_reg_AraC-type_HTH"/>
</dbReference>
<dbReference type="EMBL" id="LGBR01000001">
    <property type="protein sequence ID" value="KOY52114.1"/>
    <property type="molecule type" value="Genomic_DNA"/>
</dbReference>
<keyword evidence="2" id="KW-0238">DNA-binding</keyword>
<dbReference type="OrthoDB" id="2666928at2"/>
<dbReference type="Proteomes" id="UP000037716">
    <property type="component" value="Unassembled WGS sequence"/>
</dbReference>
<dbReference type="SUPFAM" id="SSF46689">
    <property type="entry name" value="Homeodomain-like"/>
    <property type="match status" value="1"/>
</dbReference>
<reference evidence="6 8" key="2">
    <citation type="submission" date="2016-10" db="EMBL/GenBank/DDBJ databases">
        <authorList>
            <person name="Varghese N."/>
            <person name="Submissions S."/>
        </authorList>
    </citation>
    <scope>NUCLEOTIDE SEQUENCE [LARGE SCALE GENOMIC DNA]</scope>
    <source>
        <strain evidence="6 8">DSW-5</strain>
    </source>
</reference>
<keyword evidence="1" id="KW-0805">Transcription regulation</keyword>
<dbReference type="PRINTS" id="PR00032">
    <property type="entry name" value="HTHARAC"/>
</dbReference>
<evidence type="ECO:0000256" key="2">
    <source>
        <dbReference type="ARBA" id="ARBA00023125"/>
    </source>
</evidence>
<name>A0A0N0CFP6_9FLAO</name>
<reference evidence="5 7" key="1">
    <citation type="submission" date="2015-07" db="EMBL/GenBank/DDBJ databases">
        <title>Genome of Polaribacter dokdonenesis DSW-5, isolated from seawater off Dokdo in Korea.</title>
        <authorList>
            <person name="Yoon K."/>
            <person name="Song J.Y."/>
            <person name="Kim J.F."/>
        </authorList>
    </citation>
    <scope>NUCLEOTIDE SEQUENCE [LARGE SCALE GENOMIC DNA]</scope>
    <source>
        <strain evidence="5 7">DSW-5</strain>
    </source>
</reference>
<dbReference type="InterPro" id="IPR053142">
    <property type="entry name" value="PchR_regulatory_protein"/>
</dbReference>
<dbReference type="PANTHER" id="PTHR47893">
    <property type="entry name" value="REGULATORY PROTEIN PCHR"/>
    <property type="match status" value="1"/>
</dbReference>
<organism evidence="5 7">
    <name type="scientific">Polaribacter dokdonensis DSW-5</name>
    <dbReference type="NCBI Taxonomy" id="1300348"/>
    <lineage>
        <taxon>Bacteria</taxon>
        <taxon>Pseudomonadati</taxon>
        <taxon>Bacteroidota</taxon>
        <taxon>Flavobacteriia</taxon>
        <taxon>Flavobacteriales</taxon>
        <taxon>Flavobacteriaceae</taxon>
    </lineage>
</organism>
<dbReference type="PROSITE" id="PS01124">
    <property type="entry name" value="HTH_ARAC_FAMILY_2"/>
    <property type="match status" value="1"/>
</dbReference>
<dbReference type="Proteomes" id="UP000183071">
    <property type="component" value="Unassembled WGS sequence"/>
</dbReference>
<evidence type="ECO:0000256" key="3">
    <source>
        <dbReference type="ARBA" id="ARBA00023163"/>
    </source>
</evidence>
<dbReference type="RefSeq" id="WP_053974248.1">
    <property type="nucleotide sequence ID" value="NZ_FNUE01000001.1"/>
</dbReference>
<dbReference type="GO" id="GO:0003700">
    <property type="term" value="F:DNA-binding transcription factor activity"/>
    <property type="evidence" value="ECO:0007669"/>
    <property type="project" value="InterPro"/>
</dbReference>
<gene>
    <name evidence="5" type="ORF">I602_1674</name>
    <name evidence="6" type="ORF">SAMN05444353_0091</name>
</gene>
<dbReference type="GO" id="GO:0043565">
    <property type="term" value="F:sequence-specific DNA binding"/>
    <property type="evidence" value="ECO:0007669"/>
    <property type="project" value="InterPro"/>
</dbReference>
<evidence type="ECO:0000313" key="8">
    <source>
        <dbReference type="Proteomes" id="UP000183071"/>
    </source>
</evidence>
<dbReference type="InterPro" id="IPR018060">
    <property type="entry name" value="HTH_AraC"/>
</dbReference>
<dbReference type="SMART" id="SM00342">
    <property type="entry name" value="HTH_ARAC"/>
    <property type="match status" value="1"/>
</dbReference>
<keyword evidence="8" id="KW-1185">Reference proteome</keyword>
<dbReference type="EMBL" id="FNUE01000001">
    <property type="protein sequence ID" value="SED95395.1"/>
    <property type="molecule type" value="Genomic_DNA"/>
</dbReference>
<proteinExistence type="predicted"/>
<keyword evidence="3" id="KW-0804">Transcription</keyword>
<evidence type="ECO:0000259" key="4">
    <source>
        <dbReference type="PROSITE" id="PS01124"/>
    </source>
</evidence>
<dbReference type="PANTHER" id="PTHR47893:SF1">
    <property type="entry name" value="REGULATORY PROTEIN PCHR"/>
    <property type="match status" value="1"/>
</dbReference>
<feature type="domain" description="HTH araC/xylS-type" evidence="4">
    <location>
        <begin position="229"/>
        <end position="327"/>
    </location>
</feature>
<dbReference type="STRING" id="1300348.I602_1674"/>
<dbReference type="InterPro" id="IPR009057">
    <property type="entry name" value="Homeodomain-like_sf"/>
</dbReference>
<evidence type="ECO:0000313" key="5">
    <source>
        <dbReference type="EMBL" id="KOY52114.1"/>
    </source>
</evidence>
<comment type="caution">
    <text evidence="5">The sequence shown here is derived from an EMBL/GenBank/DDBJ whole genome shotgun (WGS) entry which is preliminary data.</text>
</comment>
<dbReference type="Gene3D" id="1.10.10.60">
    <property type="entry name" value="Homeodomain-like"/>
    <property type="match status" value="2"/>
</dbReference>
<sequence length="335" mass="38006">MKTIHLNLSDKKSIFETLQTEFGGDISKRYREIEFTLNNKIGSGIIRGIELENGITFLEFDLACNEDVKITLQNKTEQFVTFAYCGDGSISHNFGNNKKNHKIEAYQTSIISNIKSNTNELTFKKDENVKCTLINVNTLFDSKTNTKLNTLFVKDKTSDFFYCGSHNLKIAETIKQIDSVKNKGIVRTLLINGLVNVVLALEIAQHNKDIKNTDLRAASLTKNEMEQVKEISDYIQNYYDTNLQISELEKKAGLTAAKLQEGFKLLHGLTICDYVKSVRLKKSEELISTTDLTVSEIVYSLGFSSRSYFSKIFKEKYNCTPSTYKKKNRLVAISA</sequence>
<evidence type="ECO:0000256" key="1">
    <source>
        <dbReference type="ARBA" id="ARBA00023015"/>
    </source>
</evidence>
<dbReference type="PATRIC" id="fig|1300348.6.peg.1673"/>
<dbReference type="AlphaFoldDB" id="A0A0N0CFP6"/>
<accession>A0A0N0CFP6</accession>
<dbReference type="Pfam" id="PF12833">
    <property type="entry name" value="HTH_18"/>
    <property type="match status" value="1"/>
</dbReference>
<evidence type="ECO:0000313" key="7">
    <source>
        <dbReference type="Proteomes" id="UP000037716"/>
    </source>
</evidence>
<protein>
    <submittedName>
        <fullName evidence="5">Regulatory helix-turn-helix protein, AraC family</fullName>
    </submittedName>
    <submittedName>
        <fullName evidence="6">Transcriptional regulator, AraC family</fullName>
    </submittedName>
</protein>
<evidence type="ECO:0000313" key="6">
    <source>
        <dbReference type="EMBL" id="SED95395.1"/>
    </source>
</evidence>